<reference evidence="6" key="1">
    <citation type="submission" date="2023-09" db="UniProtKB">
        <authorList>
            <consortium name="Ensembl"/>
        </authorList>
    </citation>
    <scope>IDENTIFICATION</scope>
</reference>
<dbReference type="Gene3D" id="3.40.50.1820">
    <property type="entry name" value="alpha/beta hydrolase"/>
    <property type="match status" value="1"/>
</dbReference>
<dbReference type="InterPro" id="IPR019819">
    <property type="entry name" value="Carboxylesterase_B_CS"/>
</dbReference>
<accession>A0A8C0W0D1</accession>
<dbReference type="SUPFAM" id="SSF53474">
    <property type="entry name" value="alpha/beta-Hydrolases"/>
    <property type="match status" value="1"/>
</dbReference>
<evidence type="ECO:0000256" key="4">
    <source>
        <dbReference type="RuleBase" id="RU361235"/>
    </source>
</evidence>
<dbReference type="PROSITE" id="PS00941">
    <property type="entry name" value="CARBOXYLESTERASE_B_2"/>
    <property type="match status" value="1"/>
</dbReference>
<dbReference type="InterPro" id="IPR029058">
    <property type="entry name" value="AB_hydrolase_fold"/>
</dbReference>
<dbReference type="InterPro" id="IPR019826">
    <property type="entry name" value="Carboxylesterase_B_AS"/>
</dbReference>
<keyword evidence="2 4" id="KW-0378">Hydrolase</keyword>
<dbReference type="InterPro" id="IPR050309">
    <property type="entry name" value="Type-B_Carboxylest/Lipase"/>
</dbReference>
<protein>
    <recommendedName>
        <fullName evidence="4">Carboxylic ester hydrolase</fullName>
        <ecNumber evidence="4">3.1.1.-</ecNumber>
    </recommendedName>
</protein>
<evidence type="ECO:0000256" key="2">
    <source>
        <dbReference type="ARBA" id="ARBA00022801"/>
    </source>
</evidence>
<dbReference type="Ensembl" id="ENSCCNT00000004851.1">
    <property type="protein sequence ID" value="ENSCCNP00000003703.1"/>
    <property type="gene ID" value="ENSCCNG00000003730.1"/>
</dbReference>
<proteinExistence type="inferred from homology"/>
<evidence type="ECO:0000256" key="3">
    <source>
        <dbReference type="ARBA" id="ARBA00023157"/>
    </source>
</evidence>
<dbReference type="FunFam" id="3.40.50.1820:FF:000011">
    <property type="entry name" value="Carboxylic ester hydrolase"/>
    <property type="match status" value="1"/>
</dbReference>
<dbReference type="PROSITE" id="PS00122">
    <property type="entry name" value="CARBOXYLESTERASE_B_1"/>
    <property type="match status" value="1"/>
</dbReference>
<feature type="domain" description="Carboxylesterase type B" evidence="5">
    <location>
        <begin position="23"/>
        <end position="509"/>
    </location>
</feature>
<dbReference type="InterPro" id="IPR002018">
    <property type="entry name" value="CarbesteraseB"/>
</dbReference>
<dbReference type="Pfam" id="PF00135">
    <property type="entry name" value="COesterase"/>
    <property type="match status" value="1"/>
</dbReference>
<evidence type="ECO:0000313" key="6">
    <source>
        <dbReference type="Ensembl" id="ENSCCNP00000003703.1"/>
    </source>
</evidence>
<dbReference type="EC" id="3.1.1.-" evidence="4"/>
<organism evidence="6">
    <name type="scientific">Castor canadensis</name>
    <name type="common">American beaver</name>
    <dbReference type="NCBI Taxonomy" id="51338"/>
    <lineage>
        <taxon>Eukaryota</taxon>
        <taxon>Metazoa</taxon>
        <taxon>Chordata</taxon>
        <taxon>Craniata</taxon>
        <taxon>Vertebrata</taxon>
        <taxon>Euteleostomi</taxon>
        <taxon>Mammalia</taxon>
        <taxon>Eutheria</taxon>
        <taxon>Euarchontoglires</taxon>
        <taxon>Glires</taxon>
        <taxon>Rodentia</taxon>
        <taxon>Castorimorpha</taxon>
        <taxon>Castoridae</taxon>
        <taxon>Castor</taxon>
    </lineage>
</organism>
<gene>
    <name evidence="6" type="primary">LOC109674541</name>
</gene>
<dbReference type="AlphaFoldDB" id="A0A8C0W0D1"/>
<keyword evidence="3" id="KW-1015">Disulfide bond</keyword>
<dbReference type="CDD" id="cd00312">
    <property type="entry name" value="Esterase_lipase"/>
    <property type="match status" value="1"/>
</dbReference>
<sequence length="546" mass="59679">MTSHWAGPALMCFSPPTGQDSASPIRTTLTGQVRGSLVHVKGTDVGVHTFLGIPFAKPPLGPLRFAPPEPAAPWSGVRDGTSHPAMCLQNSDKMNTGAVKQLKLTLPPVSMSEDCLYLSIYSPAYAQEGSNLPVMVWIHGGALVIGMASMFNGSILAATENVVVVTIQYRLGVLGFFSTGDQHATGNWGYLDQVAALRWVQQNIDHFGGNPDRVTIFGQSAGGTSVSSHVVSPMSQGLFHGAIMESGVALLPDLTSRSDSPCLVSLQMVANLSACEQVDSEALVDCLRGKSEEEILAINKTIPGLVDGAFLPRHPQELLASADFRPVPSIIGVNNDEYGFVLPMVSLISNFLGGLPAGCGDLLMEEYMGDTEDPQTLQAQFQEMMGDFMFMIPALQVAHFQRSHAPVYFYEFQHQPSLFKDIRPPHVKADHGNEASFVFGYFLNIDFTEEENLLSRRIMKYWANFARNGNPNSEDLPHWPVLDQDEQYLQLDIQPAVGRALKASRLEFWTKTLAQKIQDPIFSLVFKSLSSKFLGPQESHLVGRRG</sequence>
<evidence type="ECO:0000256" key="1">
    <source>
        <dbReference type="ARBA" id="ARBA00005964"/>
    </source>
</evidence>
<comment type="similarity">
    <text evidence="1 4">Belongs to the type-B carboxylesterase/lipase family.</text>
</comment>
<name>A0A8C0W0D1_CASCN</name>
<dbReference type="PANTHER" id="PTHR11559">
    <property type="entry name" value="CARBOXYLESTERASE"/>
    <property type="match status" value="1"/>
</dbReference>
<dbReference type="GO" id="GO:0016787">
    <property type="term" value="F:hydrolase activity"/>
    <property type="evidence" value="ECO:0007669"/>
    <property type="project" value="UniProtKB-KW"/>
</dbReference>
<evidence type="ECO:0000259" key="5">
    <source>
        <dbReference type="Pfam" id="PF00135"/>
    </source>
</evidence>